<evidence type="ECO:0000256" key="1">
    <source>
        <dbReference type="SAM" id="Phobius"/>
    </source>
</evidence>
<dbReference type="EMBL" id="CP159578">
    <property type="protein sequence ID" value="XCJ80604.1"/>
    <property type="molecule type" value="Genomic_DNA"/>
</dbReference>
<keyword evidence="1" id="KW-0812">Transmembrane</keyword>
<keyword evidence="1" id="KW-1133">Transmembrane helix</keyword>
<name>A0AB74UAG9_9GAMM</name>
<feature type="transmembrane region" description="Helical" evidence="1">
    <location>
        <begin position="281"/>
        <end position="301"/>
    </location>
</feature>
<gene>
    <name evidence="2" type="ORF">ABV408_05350</name>
</gene>
<accession>A0AB74UAG9</accession>
<sequence length="315" mass="35267">MNVYNWLLDYKICIVRISQVCVNSGAEIRVLGGVFRYSMAVACLMSLTIAFGVYTMKVPAPSHSSLERGDDISPVDLMVILVRRRRVVMAVFVGMLIVLLLFLFFKKPVYQYTSSYEMAGYVNQSGELLSLESPNSVLAKAKNIYLMEGVRRFLENQGLKKLPFTLTVYNPKDTLLLNVESKATADQKGLVSGLHDLILNRLGEDQKRLVGKYRKTLSQQLEDVEKALAAAQKSESQNANELVADYFTRASELRSKIEGLEEGGVNQIAFRSLEKVDTSRFLMIALGVPFVAILAMLIGFLTEFSAVVKRRLDNQ</sequence>
<keyword evidence="1" id="KW-0472">Membrane</keyword>
<dbReference type="RefSeq" id="WP_353981425.1">
    <property type="nucleotide sequence ID" value="NZ_CP159578.1"/>
</dbReference>
<dbReference type="AlphaFoldDB" id="A0AB74UAG9"/>
<reference evidence="2" key="1">
    <citation type="submission" date="2024-06" db="EMBL/GenBank/DDBJ databases">
        <title>Complete genome of Salinicola endophyticus HNIBRBA4755.</title>
        <authorList>
            <person name="Shin S.Y."/>
            <person name="Kang H."/>
            <person name="Song J."/>
        </authorList>
    </citation>
    <scope>NUCLEOTIDE SEQUENCE</scope>
    <source>
        <strain evidence="2">HNIBRBA4755</strain>
    </source>
</reference>
<organism evidence="2">
    <name type="scientific">Salinicola endophyticus</name>
    <dbReference type="NCBI Taxonomy" id="1949083"/>
    <lineage>
        <taxon>Bacteria</taxon>
        <taxon>Pseudomonadati</taxon>
        <taxon>Pseudomonadota</taxon>
        <taxon>Gammaproteobacteria</taxon>
        <taxon>Oceanospirillales</taxon>
        <taxon>Halomonadaceae</taxon>
        <taxon>Salinicola</taxon>
    </lineage>
</organism>
<proteinExistence type="predicted"/>
<protein>
    <submittedName>
        <fullName evidence="2">Lipopolysaccharide biosynthesis protein</fullName>
    </submittedName>
</protein>
<evidence type="ECO:0000313" key="2">
    <source>
        <dbReference type="EMBL" id="XCJ80604.1"/>
    </source>
</evidence>
<feature type="transmembrane region" description="Helical" evidence="1">
    <location>
        <begin position="34"/>
        <end position="54"/>
    </location>
</feature>
<feature type="transmembrane region" description="Helical" evidence="1">
    <location>
        <begin position="87"/>
        <end position="105"/>
    </location>
</feature>